<reference evidence="1" key="1">
    <citation type="journal article" date="2019" name="bioRxiv">
        <title>The Genome of the Zebra Mussel, Dreissena polymorpha: A Resource for Invasive Species Research.</title>
        <authorList>
            <person name="McCartney M.A."/>
            <person name="Auch B."/>
            <person name="Kono T."/>
            <person name="Mallez S."/>
            <person name="Zhang Y."/>
            <person name="Obille A."/>
            <person name="Becker A."/>
            <person name="Abrahante J.E."/>
            <person name="Garbe J."/>
            <person name="Badalamenti J.P."/>
            <person name="Herman A."/>
            <person name="Mangelson H."/>
            <person name="Liachko I."/>
            <person name="Sullivan S."/>
            <person name="Sone E.D."/>
            <person name="Koren S."/>
            <person name="Silverstein K.A.T."/>
            <person name="Beckman K.B."/>
            <person name="Gohl D.M."/>
        </authorList>
    </citation>
    <scope>NUCLEOTIDE SEQUENCE</scope>
    <source>
        <strain evidence="1">Duluth1</strain>
        <tissue evidence="1">Whole animal</tissue>
    </source>
</reference>
<accession>A0A9D4DTR5</accession>
<protein>
    <submittedName>
        <fullName evidence="1">Uncharacterized protein</fullName>
    </submittedName>
</protein>
<keyword evidence="2" id="KW-1185">Reference proteome</keyword>
<reference evidence="1" key="2">
    <citation type="submission" date="2020-11" db="EMBL/GenBank/DDBJ databases">
        <authorList>
            <person name="McCartney M.A."/>
            <person name="Auch B."/>
            <person name="Kono T."/>
            <person name="Mallez S."/>
            <person name="Becker A."/>
            <person name="Gohl D.M."/>
            <person name="Silverstein K.A.T."/>
            <person name="Koren S."/>
            <person name="Bechman K.B."/>
            <person name="Herman A."/>
            <person name="Abrahante J.E."/>
            <person name="Garbe J."/>
        </authorList>
    </citation>
    <scope>NUCLEOTIDE SEQUENCE</scope>
    <source>
        <strain evidence="1">Duluth1</strain>
        <tissue evidence="1">Whole animal</tissue>
    </source>
</reference>
<evidence type="ECO:0000313" key="1">
    <source>
        <dbReference type="EMBL" id="KAH3755504.1"/>
    </source>
</evidence>
<proteinExistence type="predicted"/>
<comment type="caution">
    <text evidence="1">The sequence shown here is derived from an EMBL/GenBank/DDBJ whole genome shotgun (WGS) entry which is preliminary data.</text>
</comment>
<dbReference type="EMBL" id="JAIWYP010000010">
    <property type="protein sequence ID" value="KAH3755504.1"/>
    <property type="molecule type" value="Genomic_DNA"/>
</dbReference>
<organism evidence="1 2">
    <name type="scientific">Dreissena polymorpha</name>
    <name type="common">Zebra mussel</name>
    <name type="synonym">Mytilus polymorpha</name>
    <dbReference type="NCBI Taxonomy" id="45954"/>
    <lineage>
        <taxon>Eukaryota</taxon>
        <taxon>Metazoa</taxon>
        <taxon>Spiralia</taxon>
        <taxon>Lophotrochozoa</taxon>
        <taxon>Mollusca</taxon>
        <taxon>Bivalvia</taxon>
        <taxon>Autobranchia</taxon>
        <taxon>Heteroconchia</taxon>
        <taxon>Euheterodonta</taxon>
        <taxon>Imparidentia</taxon>
        <taxon>Neoheterodontei</taxon>
        <taxon>Myida</taxon>
        <taxon>Dreissenoidea</taxon>
        <taxon>Dreissenidae</taxon>
        <taxon>Dreissena</taxon>
    </lineage>
</organism>
<dbReference type="AlphaFoldDB" id="A0A9D4DTR5"/>
<sequence length="60" mass="6508">MRGNQPFIQQTTLTVCDMVYISTVIYKHPTAVTTGPSSDFSKWSQALSAGGLRAPNALSY</sequence>
<gene>
    <name evidence="1" type="ORF">DPMN_190200</name>
</gene>
<dbReference type="Proteomes" id="UP000828390">
    <property type="component" value="Unassembled WGS sequence"/>
</dbReference>
<evidence type="ECO:0000313" key="2">
    <source>
        <dbReference type="Proteomes" id="UP000828390"/>
    </source>
</evidence>
<name>A0A9D4DTR5_DREPO</name>